<evidence type="ECO:0000256" key="3">
    <source>
        <dbReference type="ARBA" id="ARBA00023125"/>
    </source>
</evidence>
<dbReference type="PANTHER" id="PTHR30408:SF12">
    <property type="entry name" value="TYPE I RESTRICTION ENZYME MJAVIII SPECIFICITY SUBUNIT"/>
    <property type="match status" value="1"/>
</dbReference>
<dbReference type="OrthoDB" id="9811611at2"/>
<dbReference type="REBASE" id="356727">
    <property type="entry name" value="S.PbaPan97ORF7620P"/>
</dbReference>
<dbReference type="Proteomes" id="UP000318626">
    <property type="component" value="Chromosome"/>
</dbReference>
<organism evidence="5 6">
    <name type="scientific">Bremerella volcania</name>
    <dbReference type="NCBI Taxonomy" id="2527984"/>
    <lineage>
        <taxon>Bacteria</taxon>
        <taxon>Pseudomonadati</taxon>
        <taxon>Planctomycetota</taxon>
        <taxon>Planctomycetia</taxon>
        <taxon>Pirellulales</taxon>
        <taxon>Pirellulaceae</taxon>
        <taxon>Bremerella</taxon>
    </lineage>
</organism>
<reference evidence="6" key="1">
    <citation type="submission" date="2019-02" db="EMBL/GenBank/DDBJ databases">
        <title>Deep-cultivation of Planctomycetes and their phenomic and genomic characterization uncovers novel biology.</title>
        <authorList>
            <person name="Wiegand S."/>
            <person name="Jogler M."/>
            <person name="Boedeker C."/>
            <person name="Pinto D."/>
            <person name="Vollmers J."/>
            <person name="Rivas-Marin E."/>
            <person name="Kohn T."/>
            <person name="Peeters S.H."/>
            <person name="Heuer A."/>
            <person name="Rast P."/>
            <person name="Oberbeckmann S."/>
            <person name="Bunk B."/>
            <person name="Jeske O."/>
            <person name="Meyerdierks A."/>
            <person name="Storesund J.E."/>
            <person name="Kallscheuer N."/>
            <person name="Luecker S."/>
            <person name="Lage O.M."/>
            <person name="Pohl T."/>
            <person name="Merkel B.J."/>
            <person name="Hornburger P."/>
            <person name="Mueller R.-W."/>
            <person name="Bruemmer F."/>
            <person name="Labrenz M."/>
            <person name="Spormann A.M."/>
            <person name="Op den Camp H."/>
            <person name="Overmann J."/>
            <person name="Amann R."/>
            <person name="Jetten M.S.M."/>
            <person name="Mascher T."/>
            <person name="Medema M.H."/>
            <person name="Devos D.P."/>
            <person name="Kaster A.-K."/>
            <person name="Ovreas L."/>
            <person name="Rohde M."/>
            <person name="Galperin M.Y."/>
            <person name="Jogler C."/>
        </authorList>
    </citation>
    <scope>NUCLEOTIDE SEQUENCE [LARGE SCALE GENOMIC DNA]</scope>
    <source>
        <strain evidence="6">Pan97</strain>
    </source>
</reference>
<proteinExistence type="inferred from homology"/>
<protein>
    <submittedName>
        <fullName evidence="5">EcoKI restriction-modification system protein HsdS</fullName>
    </submittedName>
</protein>
<dbReference type="Gene3D" id="3.90.220.20">
    <property type="entry name" value="DNA methylase specificity domains"/>
    <property type="match status" value="2"/>
</dbReference>
<dbReference type="AlphaFoldDB" id="A0A518C3F6"/>
<dbReference type="RefSeq" id="WP_144970795.1">
    <property type="nucleotide sequence ID" value="NZ_CP036289.1"/>
</dbReference>
<accession>A0A518C3F6</accession>
<evidence type="ECO:0000259" key="4">
    <source>
        <dbReference type="Pfam" id="PF01420"/>
    </source>
</evidence>
<gene>
    <name evidence="5" type="ORF">Pan97_07610</name>
</gene>
<dbReference type="SUPFAM" id="SSF116734">
    <property type="entry name" value="DNA methylase specificity domain"/>
    <property type="match status" value="2"/>
</dbReference>
<evidence type="ECO:0000256" key="2">
    <source>
        <dbReference type="ARBA" id="ARBA00022747"/>
    </source>
</evidence>
<dbReference type="Gene3D" id="1.10.287.1120">
    <property type="entry name" value="Bipartite methylase S protein"/>
    <property type="match status" value="1"/>
</dbReference>
<evidence type="ECO:0000313" key="6">
    <source>
        <dbReference type="Proteomes" id="UP000318626"/>
    </source>
</evidence>
<keyword evidence="2" id="KW-0680">Restriction system</keyword>
<comment type="similarity">
    <text evidence="1">Belongs to the type-I restriction system S methylase family.</text>
</comment>
<dbReference type="GO" id="GO:0009307">
    <property type="term" value="P:DNA restriction-modification system"/>
    <property type="evidence" value="ECO:0007669"/>
    <property type="project" value="UniProtKB-KW"/>
</dbReference>
<dbReference type="KEGG" id="bvo:Pan97_07610"/>
<dbReference type="InterPro" id="IPR044946">
    <property type="entry name" value="Restrct_endonuc_typeI_TRD_sf"/>
</dbReference>
<dbReference type="Pfam" id="PF01420">
    <property type="entry name" value="Methylase_S"/>
    <property type="match status" value="1"/>
</dbReference>
<sequence length="420" mass="48368">MFLKRLQQDGRFRVPDGWKISLLDDLAKRGTGHTPDKRFPEYYGGGIKWVSLKDSDKLDRRWISDTEDEISEAGIANSSAVLHPPGVVIVSRDAGVGKSAITTEPMAVSQHFVVWNCGPHLDNTFLYYWLQLTKKEFERVAVGSTIKTIGLPYFRKLDILQPPIPEQQKIAAILSTWDRAIELTEKLIAAKQKRKQALMQQLLTGKVRFKEFEGRSWKWVELGKLTKSVKRPISWDDEQLYKLASIRRHSKGMFFREPAYGHQIKVKKLFTIEQNDFLISNIQAAYGAMGLVPKKFHNTYISDQYTVLIAKNEDAFDISFLGFISETSWFRHQILLACNGFFAERLRLLFSASELLKRKVFVPPSIEEQRRIVEVLRTAVRELKYDQSRLKYLKEQKKGLMQQLLTGKVRVNVDANTVNG</sequence>
<feature type="domain" description="Type I restriction modification DNA specificity" evidence="4">
    <location>
        <begin position="15"/>
        <end position="189"/>
    </location>
</feature>
<keyword evidence="6" id="KW-1185">Reference proteome</keyword>
<dbReference type="PANTHER" id="PTHR30408">
    <property type="entry name" value="TYPE-1 RESTRICTION ENZYME ECOKI SPECIFICITY PROTEIN"/>
    <property type="match status" value="1"/>
</dbReference>
<evidence type="ECO:0000256" key="1">
    <source>
        <dbReference type="ARBA" id="ARBA00010923"/>
    </source>
</evidence>
<dbReference type="EMBL" id="CP036289">
    <property type="protein sequence ID" value="QDU73762.1"/>
    <property type="molecule type" value="Genomic_DNA"/>
</dbReference>
<keyword evidence="3" id="KW-0238">DNA-binding</keyword>
<name>A0A518C3F6_9BACT</name>
<evidence type="ECO:0000313" key="5">
    <source>
        <dbReference type="EMBL" id="QDU73762.1"/>
    </source>
</evidence>
<dbReference type="InterPro" id="IPR000055">
    <property type="entry name" value="Restrct_endonuc_typeI_TRD"/>
</dbReference>
<dbReference type="CDD" id="cd17248">
    <property type="entry name" value="RMtype1_S_AmiI-TRD2-CR2_like"/>
    <property type="match status" value="1"/>
</dbReference>
<dbReference type="InterPro" id="IPR052021">
    <property type="entry name" value="Type-I_RS_S_subunit"/>
</dbReference>
<dbReference type="GO" id="GO:0003677">
    <property type="term" value="F:DNA binding"/>
    <property type="evidence" value="ECO:0007669"/>
    <property type="project" value="UniProtKB-KW"/>
</dbReference>